<dbReference type="RefSeq" id="WP_378059660.1">
    <property type="nucleotide sequence ID" value="NZ_JBHSIS010000020.1"/>
</dbReference>
<name>A0ABV9SEC4_9PSEU</name>
<keyword evidence="2" id="KW-1185">Reference proteome</keyword>
<dbReference type="Proteomes" id="UP001595859">
    <property type="component" value="Unassembled WGS sequence"/>
</dbReference>
<sequence length="40" mass="4537">MALPRDRDRDGVEDVWFRICVTYTPEPANGPPVVNCAGRY</sequence>
<reference evidence="2" key="1">
    <citation type="journal article" date="2019" name="Int. J. Syst. Evol. Microbiol.">
        <title>The Global Catalogue of Microorganisms (GCM) 10K type strain sequencing project: providing services to taxonomists for standard genome sequencing and annotation.</title>
        <authorList>
            <consortium name="The Broad Institute Genomics Platform"/>
            <consortium name="The Broad Institute Genome Sequencing Center for Infectious Disease"/>
            <person name="Wu L."/>
            <person name="Ma J."/>
        </authorList>
    </citation>
    <scope>NUCLEOTIDE SEQUENCE [LARGE SCALE GENOMIC DNA]</scope>
    <source>
        <strain evidence="2">ZS-22-S1</strain>
    </source>
</reference>
<evidence type="ECO:0000313" key="2">
    <source>
        <dbReference type="Proteomes" id="UP001595859"/>
    </source>
</evidence>
<evidence type="ECO:0000313" key="1">
    <source>
        <dbReference type="EMBL" id="MFC4857671.1"/>
    </source>
</evidence>
<gene>
    <name evidence="1" type="ORF">ACFPCV_29585</name>
</gene>
<comment type="caution">
    <text evidence="1">The sequence shown here is derived from an EMBL/GenBank/DDBJ whole genome shotgun (WGS) entry which is preliminary data.</text>
</comment>
<organism evidence="1 2">
    <name type="scientific">Actinophytocola glycyrrhizae</name>
    <dbReference type="NCBI Taxonomy" id="2044873"/>
    <lineage>
        <taxon>Bacteria</taxon>
        <taxon>Bacillati</taxon>
        <taxon>Actinomycetota</taxon>
        <taxon>Actinomycetes</taxon>
        <taxon>Pseudonocardiales</taxon>
        <taxon>Pseudonocardiaceae</taxon>
    </lineage>
</organism>
<dbReference type="EMBL" id="JBHSIS010000020">
    <property type="protein sequence ID" value="MFC4857671.1"/>
    <property type="molecule type" value="Genomic_DNA"/>
</dbReference>
<proteinExistence type="predicted"/>
<accession>A0ABV9SEC4</accession>
<protein>
    <submittedName>
        <fullName evidence="1">Uncharacterized protein</fullName>
    </submittedName>
</protein>